<reference evidence="2 3" key="1">
    <citation type="submission" date="2016-10" db="EMBL/GenBank/DDBJ databases">
        <authorList>
            <person name="de Groot N.N."/>
        </authorList>
    </citation>
    <scope>NUCLEOTIDE SEQUENCE [LARGE SCALE GENOMIC DNA]</scope>
    <source>
        <strain evidence="2 3">DSM 18684</strain>
    </source>
</reference>
<feature type="transmembrane region" description="Helical" evidence="1">
    <location>
        <begin position="123"/>
        <end position="141"/>
    </location>
</feature>
<protein>
    <submittedName>
        <fullName evidence="2">Uncharacterized protein</fullName>
    </submittedName>
</protein>
<evidence type="ECO:0000313" key="2">
    <source>
        <dbReference type="EMBL" id="SFH38517.1"/>
    </source>
</evidence>
<dbReference type="RefSeq" id="WP_090996607.1">
    <property type="nucleotide sequence ID" value="NZ_FOPP01000010.1"/>
</dbReference>
<name>A0A1I2ZKY3_9SPHI</name>
<dbReference type="OrthoDB" id="5706484at2"/>
<keyword evidence="1" id="KW-0812">Transmembrane</keyword>
<evidence type="ECO:0000256" key="1">
    <source>
        <dbReference type="SAM" id="Phobius"/>
    </source>
</evidence>
<feature type="transmembrane region" description="Helical" evidence="1">
    <location>
        <begin position="45"/>
        <end position="66"/>
    </location>
</feature>
<proteinExistence type="predicted"/>
<feature type="transmembrane region" description="Helical" evidence="1">
    <location>
        <begin position="72"/>
        <end position="95"/>
    </location>
</feature>
<dbReference type="AlphaFoldDB" id="A0A1I2ZKY3"/>
<evidence type="ECO:0000313" key="3">
    <source>
        <dbReference type="Proteomes" id="UP000199666"/>
    </source>
</evidence>
<keyword evidence="1" id="KW-1133">Transmembrane helix</keyword>
<dbReference type="STRING" id="414048.SAMN04489864_110116"/>
<accession>A0A1I2ZKY3</accession>
<keyword evidence="3" id="KW-1185">Reference proteome</keyword>
<sequence>MDNLEIISLWKQYDEKLEKTISLNHKLIAELQQQKAKSALKPARNYKLIAIAVGVTYAVTVAYFWYHLNSLASLFVNLSIGIHLAVIVIAIGMYIRQLVLISEIDRSENVLQMQHKMAKLRHSTLKVIGICFLQFPVFATWNISFELITEQPWAFWFIQVPILGLFTYIGVWFFKNIDIKNMDKRWFRMMFYGAEWSSILRAGNFLKEIEDFEKS</sequence>
<dbReference type="Proteomes" id="UP000199666">
    <property type="component" value="Unassembled WGS sequence"/>
</dbReference>
<keyword evidence="1" id="KW-0472">Membrane</keyword>
<gene>
    <name evidence="2" type="ORF">SAMN04489864_110116</name>
</gene>
<organism evidence="2 3">
    <name type="scientific">Pedobacter insulae</name>
    <dbReference type="NCBI Taxonomy" id="414048"/>
    <lineage>
        <taxon>Bacteria</taxon>
        <taxon>Pseudomonadati</taxon>
        <taxon>Bacteroidota</taxon>
        <taxon>Sphingobacteriia</taxon>
        <taxon>Sphingobacteriales</taxon>
        <taxon>Sphingobacteriaceae</taxon>
        <taxon>Pedobacter</taxon>
    </lineage>
</organism>
<dbReference type="EMBL" id="FOPP01000010">
    <property type="protein sequence ID" value="SFH38517.1"/>
    <property type="molecule type" value="Genomic_DNA"/>
</dbReference>
<feature type="transmembrane region" description="Helical" evidence="1">
    <location>
        <begin position="153"/>
        <end position="174"/>
    </location>
</feature>